<dbReference type="eggNOG" id="COG0846">
    <property type="taxonomic scope" value="Bacteria"/>
</dbReference>
<dbReference type="Gene3D" id="3.40.50.1220">
    <property type="entry name" value="TPP-binding domain"/>
    <property type="match status" value="1"/>
</dbReference>
<proteinExistence type="predicted"/>
<accession>A0A062U6W5</accession>
<dbReference type="PATRIC" id="fig|1280946.3.peg.3087"/>
<name>A0A062U6W5_9PROT</name>
<gene>
    <name evidence="2" type="ORF">HY29_04975</name>
</gene>
<feature type="region of interest" description="Disordered" evidence="1">
    <location>
        <begin position="378"/>
        <end position="403"/>
    </location>
</feature>
<organism evidence="2 3">
    <name type="scientific">Hyphomonas beringensis</name>
    <dbReference type="NCBI Taxonomy" id="1280946"/>
    <lineage>
        <taxon>Bacteria</taxon>
        <taxon>Pseudomonadati</taxon>
        <taxon>Pseudomonadota</taxon>
        <taxon>Alphaproteobacteria</taxon>
        <taxon>Hyphomonadales</taxon>
        <taxon>Hyphomonadaceae</taxon>
        <taxon>Hyphomonas</taxon>
    </lineage>
</organism>
<dbReference type="RefSeq" id="WP_034798599.1">
    <property type="nucleotide sequence ID" value="NZ_AWFF01000076.1"/>
</dbReference>
<dbReference type="AlphaFoldDB" id="A0A062U6W5"/>
<dbReference type="EMBL" id="AWFF01000076">
    <property type="protein sequence ID" value="KCZ51890.1"/>
    <property type="molecule type" value="Genomic_DNA"/>
</dbReference>
<reference evidence="2 3" key="1">
    <citation type="journal article" date="2014" name="Antonie Van Leeuwenhoek">
        <title>Hyphomonas beringensis sp. nov. and Hyphomonas chukchiensis sp. nov., isolated from surface seawater of the Bering Sea and Chukchi Sea.</title>
        <authorList>
            <person name="Li C."/>
            <person name="Lai Q."/>
            <person name="Li G."/>
            <person name="Dong C."/>
            <person name="Wang J."/>
            <person name="Liao Y."/>
            <person name="Shao Z."/>
        </authorList>
    </citation>
    <scope>NUCLEOTIDE SEQUENCE [LARGE SCALE GENOMIC DNA]</scope>
    <source>
        <strain evidence="2 3">25B14_1</strain>
    </source>
</reference>
<dbReference type="Pfam" id="PF13289">
    <property type="entry name" value="SIR2_2"/>
    <property type="match status" value="1"/>
</dbReference>
<dbReference type="SUPFAM" id="SSF52467">
    <property type="entry name" value="DHS-like NAD/FAD-binding domain"/>
    <property type="match status" value="1"/>
</dbReference>
<dbReference type="STRING" id="1280946.HY29_04975"/>
<evidence type="ECO:0000313" key="2">
    <source>
        <dbReference type="EMBL" id="KCZ51890.1"/>
    </source>
</evidence>
<sequence length="1271" mass="143590">MRFIADGPDIPDDLLWAQDEGRVVFFCGAGVSRARADLPDFKRLTTDVLHRLGAKHDSPARRLYEVGQSVEDQHKLSGVVTSDRVFGLLEREFTRTQIEAAVAEALSSVGEVDLGAHRTLLKLSTLLTGQIRIVTTNFDRLFETAGKNLITSTRSNLPHIAFNEADWGIVHLHGVVDKDYRGATQDGFVLSSASFGDAYLAAGWAREFVKNVLDRHVAVFVGYSADDPPIRYLLEGLRQSDASQGRAYAFQDASDPKAIAEWDEKGVDPILYDTHSGCGHRTLWDSLEVWAKRSVNPSKWRSKTLKSAARGPRRLTPAERGAVAHIVRSTAGAKAFAQYSPPLPSEWLCVFDPVIRYGEPAPEDGSYDKTKNINPFDLYKLDSDHPPRKEEQGGMRVGRIPPETWDAFSPTPKDLRSISHDNVTHLRGYYADEVPRLPPRIDYLADWIGRVAYEPACAWWAGQQGNIHRRVMDGVDFSLFRKQEEGTSQAVLDAWRAIREFHSLKADKDKAYALTLHTGNTGWYESLAREYADIFSPCLKLTNYRRRPVPPKLSKKLKTSDLVQVEVDYSEGIRQVAVPDEYLPALLPKLKSSLEFAWDLESRRSSWVDICSIEPDEPNEDEGDSSFHRSYKLSGHVILFTDLFKRMAAISPAQALALLRSWPTGGRMWERLRVWAFGNLDIAPADEFADVMLALSRDAFWPFKGERDLLLGLSRRWNEISIEKRTQIEKRIRAGRAKTKRGTRDDQKAYVAHSVLRRLIWLNTQGCSFTFDLDKELELLRKDAPDWSDTYAQSAASAHDGGGGMVRIDTDFGILKGVESADIIPMLLDMNRRPVGKLVEYQPFSGLSAAEPRRALDALCARLSSGHFEEEFWDKFLRVENRKGDTTAFRKEIIAALCKLSDEQFSSLSHSASFWFESVAPALLSDAPESYQKLWALFVETLKQCNTAGQSAIVDTERKRDWVSAAINSSPGRLAEMLVSAIGDKEFEKGEKLPASWKRSAEQLLALPQDTRAFCICVFCLRIRWFNYVDPSWTQDSLLSVLQDGYDDCRDVEAFWAGVFSSGSIPQIPLYTTLRPHLEAVVRTQEDDENRNSEFLAVFFLSGWKTTIDGKRVVSNEELRSLIIEGSDRFQSNILWRIDRFSRKQEEWSEDLVEFLRNVWPKQKSLRTSKMSARLVELALAQKDKFPEIAEIVATLVTKVGDDRLFIPELRKSDETIAGQHPTAMLTLLYAVLPDDKSRWPYGAETALSVLAEADPSLRSDSRLIELSQRL</sequence>
<dbReference type="Proteomes" id="UP000027037">
    <property type="component" value="Unassembled WGS sequence"/>
</dbReference>
<keyword evidence="3" id="KW-1185">Reference proteome</keyword>
<feature type="compositionally biased region" description="Basic and acidic residues" evidence="1">
    <location>
        <begin position="379"/>
        <end position="393"/>
    </location>
</feature>
<evidence type="ECO:0000256" key="1">
    <source>
        <dbReference type="SAM" id="MobiDB-lite"/>
    </source>
</evidence>
<dbReference type="OrthoDB" id="2077946at2"/>
<dbReference type="InterPro" id="IPR029035">
    <property type="entry name" value="DHS-like_NAD/FAD-binding_dom"/>
</dbReference>
<protein>
    <submittedName>
        <fullName evidence="2">Uncharacterized protein</fullName>
    </submittedName>
</protein>
<comment type="caution">
    <text evidence="2">The sequence shown here is derived from an EMBL/GenBank/DDBJ whole genome shotgun (WGS) entry which is preliminary data.</text>
</comment>
<evidence type="ECO:0000313" key="3">
    <source>
        <dbReference type="Proteomes" id="UP000027037"/>
    </source>
</evidence>